<dbReference type="InterPro" id="IPR014721">
    <property type="entry name" value="Ribsml_uS5_D2-typ_fold_subgr"/>
</dbReference>
<protein>
    <recommendedName>
        <fullName evidence="10">Galactokinase</fullName>
        <ecNumber evidence="10">2.7.1.6</ecNumber>
    </recommendedName>
</protein>
<dbReference type="InterPro" id="IPR019539">
    <property type="entry name" value="GalKase_N"/>
</dbReference>
<dbReference type="PRINTS" id="PR00959">
    <property type="entry name" value="MEVGALKINASE"/>
</dbReference>
<dbReference type="GO" id="GO:0005524">
    <property type="term" value="F:ATP binding"/>
    <property type="evidence" value="ECO:0007669"/>
    <property type="project" value="UniProtKB-UniRule"/>
</dbReference>
<accession>A0A344UQR1</accession>
<evidence type="ECO:0000256" key="4">
    <source>
        <dbReference type="ARBA" id="ARBA00022741"/>
    </source>
</evidence>
<keyword evidence="8" id="KW-0299">Galactose metabolism</keyword>
<dbReference type="Gene3D" id="3.30.70.890">
    <property type="entry name" value="GHMP kinase, C-terminal domain"/>
    <property type="match status" value="1"/>
</dbReference>
<evidence type="ECO:0000256" key="1">
    <source>
        <dbReference type="ARBA" id="ARBA00006566"/>
    </source>
</evidence>
<comment type="similarity">
    <text evidence="1">Belongs to the GHMP kinase family. GalK subfamily.</text>
</comment>
<dbReference type="InterPro" id="IPR019741">
    <property type="entry name" value="Galactokinase_CS"/>
</dbReference>
<dbReference type="Gene3D" id="3.30.230.10">
    <property type="match status" value="1"/>
</dbReference>
<dbReference type="GO" id="GO:0006012">
    <property type="term" value="P:galactose metabolic process"/>
    <property type="evidence" value="ECO:0007669"/>
    <property type="project" value="UniProtKB-UniRule"/>
</dbReference>
<evidence type="ECO:0000256" key="5">
    <source>
        <dbReference type="ARBA" id="ARBA00022777"/>
    </source>
</evidence>
<dbReference type="GO" id="GO:0046872">
    <property type="term" value="F:metal ion binding"/>
    <property type="evidence" value="ECO:0007669"/>
    <property type="project" value="UniProtKB-KW"/>
</dbReference>
<evidence type="ECO:0000256" key="2">
    <source>
        <dbReference type="ARBA" id="ARBA00022679"/>
    </source>
</evidence>
<keyword evidence="5 14" id="KW-0418">Kinase</keyword>
<name>A0A344UQR1_9ACTN</name>
<dbReference type="InterPro" id="IPR020568">
    <property type="entry name" value="Ribosomal_Su5_D2-typ_SF"/>
</dbReference>
<dbReference type="InterPro" id="IPR006206">
    <property type="entry name" value="Mevalonate/galactokinase"/>
</dbReference>
<evidence type="ECO:0000259" key="13">
    <source>
        <dbReference type="Pfam" id="PF10509"/>
    </source>
</evidence>
<gene>
    <name evidence="14" type="primary">galK_1</name>
    <name evidence="14" type="ORF">JS278_00413</name>
</gene>
<dbReference type="AlphaFoldDB" id="A0A344UQR1"/>
<evidence type="ECO:0000259" key="12">
    <source>
        <dbReference type="Pfam" id="PF08544"/>
    </source>
</evidence>
<feature type="domain" description="Galactokinase N-terminal" evidence="13">
    <location>
        <begin position="56"/>
        <end position="104"/>
    </location>
</feature>
<dbReference type="EMBL" id="CP025198">
    <property type="protein sequence ID" value="AXE37609.1"/>
    <property type="molecule type" value="Genomic_DNA"/>
</dbReference>
<dbReference type="FunFam" id="3.30.70.890:FF:000001">
    <property type="entry name" value="Galactokinase"/>
    <property type="match status" value="1"/>
</dbReference>
<evidence type="ECO:0000256" key="10">
    <source>
        <dbReference type="NCBIfam" id="TIGR00131"/>
    </source>
</evidence>
<feature type="domain" description="GHMP kinase C-terminal" evidence="12">
    <location>
        <begin position="333"/>
        <end position="411"/>
    </location>
</feature>
<keyword evidence="9" id="KW-0119">Carbohydrate metabolism</keyword>
<dbReference type="SUPFAM" id="SSF54211">
    <property type="entry name" value="Ribosomal protein S5 domain 2-like"/>
    <property type="match status" value="1"/>
</dbReference>
<dbReference type="InterPro" id="IPR000705">
    <property type="entry name" value="Galactokinase"/>
</dbReference>
<evidence type="ECO:0000256" key="8">
    <source>
        <dbReference type="ARBA" id="ARBA00023144"/>
    </source>
</evidence>
<dbReference type="PANTHER" id="PTHR10457:SF7">
    <property type="entry name" value="GALACTOKINASE-RELATED"/>
    <property type="match status" value="1"/>
</dbReference>
<dbReference type="Proteomes" id="UP000251995">
    <property type="component" value="Chromosome"/>
</dbReference>
<dbReference type="Pfam" id="PF00288">
    <property type="entry name" value="GHMP_kinases_N"/>
    <property type="match status" value="1"/>
</dbReference>
<dbReference type="Pfam" id="PF08544">
    <property type="entry name" value="GHMP_kinases_C"/>
    <property type="match status" value="1"/>
</dbReference>
<keyword evidence="2 14" id="KW-0808">Transferase</keyword>
<dbReference type="SUPFAM" id="SSF55060">
    <property type="entry name" value="GHMP Kinase, C-terminal domain"/>
    <property type="match status" value="1"/>
</dbReference>
<dbReference type="InterPro" id="IPR006203">
    <property type="entry name" value="GHMP_knse_ATP-bd_CS"/>
</dbReference>
<dbReference type="InterPro" id="IPR006204">
    <property type="entry name" value="GHMP_kinase_N_dom"/>
</dbReference>
<evidence type="ECO:0000259" key="11">
    <source>
        <dbReference type="Pfam" id="PF00288"/>
    </source>
</evidence>
<dbReference type="Pfam" id="PF10509">
    <property type="entry name" value="GalKase_gal_bdg"/>
    <property type="match status" value="1"/>
</dbReference>
<keyword evidence="4" id="KW-0547">Nucleotide-binding</keyword>
<keyword evidence="15" id="KW-1185">Reference proteome</keyword>
<evidence type="ECO:0000256" key="6">
    <source>
        <dbReference type="ARBA" id="ARBA00022840"/>
    </source>
</evidence>
<keyword evidence="6" id="KW-0067">ATP-binding</keyword>
<dbReference type="PRINTS" id="PR00473">
    <property type="entry name" value="GALCTOKINASE"/>
</dbReference>
<dbReference type="KEGG" id="acij:JS278_00413"/>
<evidence type="ECO:0000256" key="7">
    <source>
        <dbReference type="ARBA" id="ARBA00022842"/>
    </source>
</evidence>
<proteinExistence type="inferred from homology"/>
<evidence type="ECO:0000313" key="14">
    <source>
        <dbReference type="EMBL" id="AXE37609.1"/>
    </source>
</evidence>
<dbReference type="PANTHER" id="PTHR10457">
    <property type="entry name" value="MEVALONATE KINASE/GALACTOKINASE"/>
    <property type="match status" value="1"/>
</dbReference>
<dbReference type="NCBIfam" id="TIGR00131">
    <property type="entry name" value="gal_kin"/>
    <property type="match status" value="1"/>
</dbReference>
<dbReference type="GO" id="GO:0005829">
    <property type="term" value="C:cytosol"/>
    <property type="evidence" value="ECO:0007669"/>
    <property type="project" value="TreeGrafter"/>
</dbReference>
<evidence type="ECO:0000313" key="15">
    <source>
        <dbReference type="Proteomes" id="UP000251995"/>
    </source>
</evidence>
<dbReference type="PROSITE" id="PS00106">
    <property type="entry name" value="GALACTOKINASE"/>
    <property type="match status" value="1"/>
</dbReference>
<dbReference type="InterPro" id="IPR013750">
    <property type="entry name" value="GHMP_kinase_C_dom"/>
</dbReference>
<dbReference type="GO" id="GO:0004335">
    <property type="term" value="F:galactokinase activity"/>
    <property type="evidence" value="ECO:0007669"/>
    <property type="project" value="UniProtKB-UniRule"/>
</dbReference>
<feature type="domain" description="GHMP kinase N-terminal" evidence="11">
    <location>
        <begin position="145"/>
        <end position="230"/>
    </location>
</feature>
<dbReference type="PIRSF" id="PIRSF000530">
    <property type="entry name" value="Galactokinase"/>
    <property type="match status" value="1"/>
</dbReference>
<evidence type="ECO:0000256" key="9">
    <source>
        <dbReference type="ARBA" id="ARBA00023277"/>
    </source>
</evidence>
<keyword evidence="3" id="KW-0479">Metal-binding</keyword>
<keyword evidence="7" id="KW-0460">Magnesium</keyword>
<sequence length="434" mass="45206">MVRPGIGRVMFVTSPINGAGAGPGCRIGVIVDTQQDSRRIVPAWSAQEGAESATALFERTFSQTPDGVWASPGRVNIIGEHTDYNGGLCLPIALPHRTYVALRRRDDAAVRLVSSFDGEDLRWDGDLSQVRPGGVRGWVGYTAGIAWALAGAGLEVSGFDAALVSCVPTAAGLSSSAAVECAVGLALDDVNGLGLADSDEGRATLVDLAVRTENDLVGAPTGGLDQAASLRTAQGQALLLDCQDGSTRQVPFDLAAEGLELLVIDTRAKHSHATGGYGQRRATCEAAARTLGIGTLREITDLDAALARLGDDESVRRVRHVVTEIHRVQDFVALVDAGRLTEVGPLMNASHDSLRDDYEVSCPELDVAVDAARGAGAIGARMTGGGFGGCAIALVRAGDRQAVADAVVTAYREARFKTPRLYVVTPSAPGGRIS</sequence>
<evidence type="ECO:0000256" key="3">
    <source>
        <dbReference type="ARBA" id="ARBA00022723"/>
    </source>
</evidence>
<dbReference type="InterPro" id="IPR036554">
    <property type="entry name" value="GHMP_kinase_C_sf"/>
</dbReference>
<organism evidence="14 15">
    <name type="scientific">Acidipropionibacterium virtanenii</name>
    <dbReference type="NCBI Taxonomy" id="2057246"/>
    <lineage>
        <taxon>Bacteria</taxon>
        <taxon>Bacillati</taxon>
        <taxon>Actinomycetota</taxon>
        <taxon>Actinomycetes</taxon>
        <taxon>Propionibacteriales</taxon>
        <taxon>Propionibacteriaceae</taxon>
        <taxon>Acidipropionibacterium</taxon>
    </lineage>
</organism>
<reference evidence="14 15" key="1">
    <citation type="submission" date="2017-12" db="EMBL/GenBank/DDBJ databases">
        <title>The whole genome sequence of the Acidipropionibacterium virtanenii sp. nov. type strain JS278.</title>
        <authorList>
            <person name="Laine P."/>
            <person name="Deptula P."/>
            <person name="Varmanen P."/>
            <person name="Auvinen P."/>
        </authorList>
    </citation>
    <scope>NUCLEOTIDE SEQUENCE [LARGE SCALE GENOMIC DNA]</scope>
    <source>
        <strain evidence="14 15">JS278</strain>
    </source>
</reference>
<dbReference type="PROSITE" id="PS00627">
    <property type="entry name" value="GHMP_KINASES_ATP"/>
    <property type="match status" value="1"/>
</dbReference>
<dbReference type="EC" id="2.7.1.6" evidence="10"/>